<feature type="region of interest" description="Disordered" evidence="2">
    <location>
        <begin position="150"/>
        <end position="188"/>
    </location>
</feature>
<feature type="coiled-coil region" evidence="1">
    <location>
        <begin position="31"/>
        <end position="90"/>
    </location>
</feature>
<reference evidence="3" key="1">
    <citation type="submission" date="2013-07" db="EMBL/GenBank/DDBJ databases">
        <authorList>
            <consortium name="The Broad Institute Genome Sequencing Platform"/>
            <person name="Cuomo C."/>
            <person name="Litvintseva A."/>
            <person name="Chen Y."/>
            <person name="Heitman J."/>
            <person name="Sun S."/>
            <person name="Springer D."/>
            <person name="Dromer F."/>
            <person name="Young S.K."/>
            <person name="Zeng Q."/>
            <person name="Gargeya S."/>
            <person name="Fitzgerald M."/>
            <person name="Abouelleil A."/>
            <person name="Alvarado L."/>
            <person name="Berlin A.M."/>
            <person name="Chapman S.B."/>
            <person name="Dewar J."/>
            <person name="Goldberg J."/>
            <person name="Griggs A."/>
            <person name="Gujja S."/>
            <person name="Hansen M."/>
            <person name="Howarth C."/>
            <person name="Imamovic A."/>
            <person name="Larimer J."/>
            <person name="McCowan C."/>
            <person name="Murphy C."/>
            <person name="Pearson M."/>
            <person name="Priest M."/>
            <person name="Roberts A."/>
            <person name="Saif S."/>
            <person name="Shea T."/>
            <person name="Sykes S."/>
            <person name="Wortman J."/>
            <person name="Nusbaum C."/>
            <person name="Birren B."/>
        </authorList>
    </citation>
    <scope>NUCLEOTIDE SEQUENCE</scope>
    <source>
        <strain evidence="3">CBS 10737</strain>
    </source>
</reference>
<dbReference type="PANTHER" id="PTHR40130">
    <property type="entry name" value="EXPRESSED PROTEIN"/>
    <property type="match status" value="1"/>
</dbReference>
<protein>
    <recommendedName>
        <fullName evidence="5">MIT domain-containing protein</fullName>
    </recommendedName>
</protein>
<dbReference type="AlphaFoldDB" id="A0AAJ8MMX5"/>
<feature type="compositionally biased region" description="Low complexity" evidence="2">
    <location>
        <begin position="152"/>
        <end position="183"/>
    </location>
</feature>
<name>A0AAJ8MMX5_9TREE</name>
<evidence type="ECO:0000313" key="3">
    <source>
        <dbReference type="EMBL" id="WWC66997.1"/>
    </source>
</evidence>
<dbReference type="Proteomes" id="UP000094020">
    <property type="component" value="Chromosome 1"/>
</dbReference>
<feature type="region of interest" description="Disordered" evidence="2">
    <location>
        <begin position="369"/>
        <end position="393"/>
    </location>
</feature>
<dbReference type="EMBL" id="CP144519">
    <property type="protein sequence ID" value="WWC66997.1"/>
    <property type="molecule type" value="Genomic_DNA"/>
</dbReference>
<feature type="region of interest" description="Disordered" evidence="2">
    <location>
        <begin position="228"/>
        <end position="305"/>
    </location>
</feature>
<accession>A0AAJ8MMX5</accession>
<evidence type="ECO:0000256" key="1">
    <source>
        <dbReference type="SAM" id="Coils"/>
    </source>
</evidence>
<keyword evidence="4" id="KW-1185">Reference proteome</keyword>
<organism evidence="3 4">
    <name type="scientific">Kwoniella pini CBS 10737</name>
    <dbReference type="NCBI Taxonomy" id="1296096"/>
    <lineage>
        <taxon>Eukaryota</taxon>
        <taxon>Fungi</taxon>
        <taxon>Dikarya</taxon>
        <taxon>Basidiomycota</taxon>
        <taxon>Agaricomycotina</taxon>
        <taxon>Tremellomycetes</taxon>
        <taxon>Tremellales</taxon>
        <taxon>Cryptococcaceae</taxon>
        <taxon>Kwoniella</taxon>
    </lineage>
</organism>
<proteinExistence type="predicted"/>
<dbReference type="KEGG" id="kpin:30168791"/>
<feature type="compositionally biased region" description="Basic and acidic residues" evidence="2">
    <location>
        <begin position="228"/>
        <end position="255"/>
    </location>
</feature>
<dbReference type="GeneID" id="30168791"/>
<evidence type="ECO:0008006" key="5">
    <source>
        <dbReference type="Google" id="ProtNLM"/>
    </source>
</evidence>
<sequence>MSTSSPSNPLQRAHALSLQASTILRPSLVPIKELNQALIFYQEAINLYEKAQHEAEEKENDEANTLKMLVMQHRKLLREVERRITNAQKDHSDVPNPTRVVENRPLQRRLVSESAASSRNAPGTYTAAGIQPSGLVNRLSPPHSIPPFAFRPNTVPVNNPNPTSEPSLSPLYSSSSTSSSTEESFIHFGSPPETLDPFSRFWGMVENMIEEVSGPVMFATAPVDLLHSDPKKNSDAQLSRERLSTKVKDKKKETTGEDSFYVVKNRNKGKGKEIESTDEEEEIVPKPSASASSGPSKTAEELSLENASLKTSLDALAIHAESVDQTNKALNMKLEEREKGLKIIMEGLKKEAGRVKAGQEVWKSQILANSLMSSTNPGRIPSGSSGKDDASKKRIKELEDEVKSLKGENQKQKEQIGRYKERFEKIKMNAKAKKEAKLAAGQSDGNV</sequence>
<dbReference type="RefSeq" id="XP_070058393.1">
    <property type="nucleotide sequence ID" value="XM_070202292.1"/>
</dbReference>
<keyword evidence="1" id="KW-0175">Coiled coil</keyword>
<gene>
    <name evidence="3" type="ORF">I206_100904</name>
</gene>
<dbReference type="PANTHER" id="PTHR40130:SF1">
    <property type="entry name" value="SPINDLE POLE BODY-ASSOCIATED PROTEIN CUT12 DOMAIN-CONTAINING PROTEIN"/>
    <property type="match status" value="1"/>
</dbReference>
<feature type="compositionally biased region" description="Low complexity" evidence="2">
    <location>
        <begin position="285"/>
        <end position="297"/>
    </location>
</feature>
<reference evidence="3" key="2">
    <citation type="submission" date="2024-02" db="EMBL/GenBank/DDBJ databases">
        <title>Comparative genomics of Cryptococcus and Kwoniella reveals pathogenesis evolution and contrasting modes of karyotype evolution via chromosome fusion or intercentromeric recombination.</title>
        <authorList>
            <person name="Coelho M.A."/>
            <person name="David-Palma M."/>
            <person name="Shea T."/>
            <person name="Bowers K."/>
            <person name="McGinley-Smith S."/>
            <person name="Mohammad A.W."/>
            <person name="Gnirke A."/>
            <person name="Yurkov A.M."/>
            <person name="Nowrousian M."/>
            <person name="Sun S."/>
            <person name="Cuomo C.A."/>
            <person name="Heitman J."/>
        </authorList>
    </citation>
    <scope>NUCLEOTIDE SEQUENCE</scope>
    <source>
        <strain evidence="3">CBS 10737</strain>
    </source>
</reference>
<evidence type="ECO:0000313" key="4">
    <source>
        <dbReference type="Proteomes" id="UP000094020"/>
    </source>
</evidence>
<evidence type="ECO:0000256" key="2">
    <source>
        <dbReference type="SAM" id="MobiDB-lite"/>
    </source>
</evidence>